<evidence type="ECO:0000313" key="3">
    <source>
        <dbReference type="Proteomes" id="UP000033882"/>
    </source>
</evidence>
<sequence length="375" mass="42722">MFGKMQKQIFKIFLLFVMFFMLPNFANAAVVWETDFEDVADWSAPRISNGFPNTWTGNPSRTLDPPKKMNGQWLHPSSWVRTSPSTLAVSQGPMATIGAGQGRESSRGLTYNFESGKGNPTYSTGWAGGSPLTMYFGEAGYPELWVEMWVKYPSDMDWWDGSDINYSGITKAFYIARFNGELTVSTSLADDHSVETRPTHPAWLPHMGSFYSSRPYFMQYYNRSQTSNGTPEVYDETVDAWYNNSSYYPYQNILLNNRYTYALPSSNPTVDTIRMDGQWHKYTYHVKMNSAPGVADGIQEVSLDDVRMFRKTNMAFILDGGSVENGWNYIELMDNHHVASHMYTENVSYPVQIDDVVISTNYIGPRRLNYAKTNS</sequence>
<feature type="chain" id="PRO_5002540035" description="Repeat-containing protein" evidence="1">
    <location>
        <begin position="29"/>
        <end position="375"/>
    </location>
</feature>
<evidence type="ECO:0000313" key="2">
    <source>
        <dbReference type="EMBL" id="KKU89711.1"/>
    </source>
</evidence>
<evidence type="ECO:0008006" key="4">
    <source>
        <dbReference type="Google" id="ProtNLM"/>
    </source>
</evidence>
<feature type="signal peptide" evidence="1">
    <location>
        <begin position="1"/>
        <end position="28"/>
    </location>
</feature>
<dbReference type="AlphaFoldDB" id="A0A0G1U6E4"/>
<dbReference type="Gene3D" id="2.60.120.200">
    <property type="match status" value="1"/>
</dbReference>
<reference evidence="2 3" key="1">
    <citation type="journal article" date="2015" name="Nature">
        <title>rRNA introns, odd ribosomes, and small enigmatic genomes across a large radiation of phyla.</title>
        <authorList>
            <person name="Brown C.T."/>
            <person name="Hug L.A."/>
            <person name="Thomas B.C."/>
            <person name="Sharon I."/>
            <person name="Castelle C.J."/>
            <person name="Singh A."/>
            <person name="Wilkins M.J."/>
            <person name="Williams K.H."/>
            <person name="Banfield J.F."/>
        </authorList>
    </citation>
    <scope>NUCLEOTIDE SEQUENCE [LARGE SCALE GENOMIC DNA]</scope>
</reference>
<organism evidence="2 3">
    <name type="scientific">Candidatus Wolfebacteria bacterium GW2011_GWA2_47_9b</name>
    <dbReference type="NCBI Taxonomy" id="1619005"/>
    <lineage>
        <taxon>Bacteria</taxon>
        <taxon>Candidatus Wolfeibacteriota</taxon>
    </lineage>
</organism>
<comment type="caution">
    <text evidence="2">The sequence shown here is derived from an EMBL/GenBank/DDBJ whole genome shotgun (WGS) entry which is preliminary data.</text>
</comment>
<name>A0A0G1U6E4_9BACT</name>
<protein>
    <recommendedName>
        <fullName evidence="4">Repeat-containing protein</fullName>
    </recommendedName>
</protein>
<accession>A0A0G1U6E4</accession>
<keyword evidence="1" id="KW-0732">Signal</keyword>
<gene>
    <name evidence="2" type="ORF">UY19_C0010G0044</name>
</gene>
<dbReference type="Proteomes" id="UP000033882">
    <property type="component" value="Unassembled WGS sequence"/>
</dbReference>
<evidence type="ECO:0000256" key="1">
    <source>
        <dbReference type="SAM" id="SignalP"/>
    </source>
</evidence>
<proteinExistence type="predicted"/>
<dbReference type="EMBL" id="LCPB01000010">
    <property type="protein sequence ID" value="KKU89711.1"/>
    <property type="molecule type" value="Genomic_DNA"/>
</dbReference>